<dbReference type="SUPFAM" id="SSF51556">
    <property type="entry name" value="Metallo-dependent hydrolases"/>
    <property type="match status" value="1"/>
</dbReference>
<accession>A0A2U1AB70</accession>
<gene>
    <name evidence="6" type="primary">ade</name>
    <name evidence="9" type="ORF">C8D82_15711</name>
</gene>
<evidence type="ECO:0000259" key="8">
    <source>
        <dbReference type="Pfam" id="PF13382"/>
    </source>
</evidence>
<dbReference type="Gene3D" id="3.20.20.140">
    <property type="entry name" value="Metal-dependent hydrolases"/>
    <property type="match status" value="1"/>
</dbReference>
<dbReference type="EMBL" id="QEKH01000057">
    <property type="protein sequence ID" value="PVY32027.1"/>
    <property type="molecule type" value="Genomic_DNA"/>
</dbReference>
<dbReference type="InterPro" id="IPR006680">
    <property type="entry name" value="Amidohydro-rel"/>
</dbReference>
<evidence type="ECO:0000313" key="10">
    <source>
        <dbReference type="Proteomes" id="UP000245959"/>
    </source>
</evidence>
<dbReference type="SUPFAM" id="SSF51338">
    <property type="entry name" value="Composite domain of metallo-dependent hydrolases"/>
    <property type="match status" value="1"/>
</dbReference>
<dbReference type="CDD" id="cd01295">
    <property type="entry name" value="AdeC"/>
    <property type="match status" value="1"/>
</dbReference>
<organism evidence="9 10">
    <name type="scientific">Victivallis vadensis</name>
    <dbReference type="NCBI Taxonomy" id="172901"/>
    <lineage>
        <taxon>Bacteria</taxon>
        <taxon>Pseudomonadati</taxon>
        <taxon>Lentisphaerota</taxon>
        <taxon>Lentisphaeria</taxon>
        <taxon>Victivallales</taxon>
        <taxon>Victivallaceae</taxon>
        <taxon>Victivallis</taxon>
    </lineage>
</organism>
<feature type="domain" description="Amidohydrolase-related" evidence="7">
    <location>
        <begin position="69"/>
        <end position="350"/>
    </location>
</feature>
<comment type="cofactor">
    <cofactor evidence="6">
        <name>Mn(2+)</name>
        <dbReference type="ChEBI" id="CHEBI:29035"/>
    </cofactor>
</comment>
<comment type="catalytic activity">
    <reaction evidence="5 6">
        <text>adenine + H2O + H(+) = hypoxanthine + NH4(+)</text>
        <dbReference type="Rhea" id="RHEA:23688"/>
        <dbReference type="ChEBI" id="CHEBI:15377"/>
        <dbReference type="ChEBI" id="CHEBI:15378"/>
        <dbReference type="ChEBI" id="CHEBI:16708"/>
        <dbReference type="ChEBI" id="CHEBI:17368"/>
        <dbReference type="ChEBI" id="CHEBI:28938"/>
        <dbReference type="EC" id="3.5.4.2"/>
    </reaction>
</comment>
<evidence type="ECO:0000256" key="1">
    <source>
        <dbReference type="ARBA" id="ARBA00006773"/>
    </source>
</evidence>
<dbReference type="InterPro" id="IPR032466">
    <property type="entry name" value="Metal_Hydrolase"/>
</dbReference>
<evidence type="ECO:0000256" key="6">
    <source>
        <dbReference type="HAMAP-Rule" id="MF_01518"/>
    </source>
</evidence>
<dbReference type="Pfam" id="PF01979">
    <property type="entry name" value="Amidohydro_1"/>
    <property type="match status" value="1"/>
</dbReference>
<comment type="similarity">
    <text evidence="1 6">Belongs to the metallo-dependent hydrolases superfamily. Adenine deaminase family.</text>
</comment>
<evidence type="ECO:0000256" key="5">
    <source>
        <dbReference type="ARBA" id="ARBA00047720"/>
    </source>
</evidence>
<evidence type="ECO:0000313" key="9">
    <source>
        <dbReference type="EMBL" id="PVY32027.1"/>
    </source>
</evidence>
<dbReference type="PANTHER" id="PTHR11113">
    <property type="entry name" value="N-ACETYLGLUCOSAMINE-6-PHOSPHATE DEACETYLASE"/>
    <property type="match status" value="1"/>
</dbReference>
<proteinExistence type="inferred from homology"/>
<dbReference type="InterPro" id="IPR026912">
    <property type="entry name" value="Adenine_deam_C"/>
</dbReference>
<keyword evidence="4 6" id="KW-0464">Manganese</keyword>
<evidence type="ECO:0000256" key="4">
    <source>
        <dbReference type="ARBA" id="ARBA00023211"/>
    </source>
</evidence>
<dbReference type="PANTHER" id="PTHR11113:SF2">
    <property type="entry name" value="ADENINE DEAMINASE"/>
    <property type="match status" value="1"/>
</dbReference>
<keyword evidence="10" id="KW-1185">Reference proteome</keyword>
<evidence type="ECO:0000259" key="7">
    <source>
        <dbReference type="Pfam" id="PF01979"/>
    </source>
</evidence>
<dbReference type="InterPro" id="IPR011059">
    <property type="entry name" value="Metal-dep_hydrolase_composite"/>
</dbReference>
<dbReference type="InterPro" id="IPR006679">
    <property type="entry name" value="Adenine_deam"/>
</dbReference>
<sequence>MNHRTDEIARQVAVAVGREPADLVVKNAAVYALTTGETRRGDIAIAGDRIAGIGSCYSGKSEFDGSGMIAVPGFIDTHVHLESTMVTPYEFDRLVVPHGVTTAICDPHELANVAGTAAFDYFFRAAEGMVLDLYVQLSSCVPATEFDSGGAVLDAAALAGYLKHPKCLGLAEMMNIPGLLKGDPGVLEKLALVYPKPVDGHCPLVSGRNLNACLAAGIRNCHETNLVSEAMEKIEKGMTLLIREGSVGRNLDALIPLLTPITAGSCAFCTDDRDPFDIHEKGHIDYMIRRAIELGGDPLSVYRAATVAAARSFGLRDRGLIAPGYRADIALLSDLGGCRIERMIAAGRLVDDALFANRPPEPPADVFRHSVKLKPVEAECFKVRSGRARTTVIDSQEGILLTGRLTVELRLVDGVKYADPGRDVLKLAVLARHGGEPRTGLGFVHGFGIRNGALASSVGHDSHNLCVVGANDGDMAVAVNALIECGGGFVAVENGKVLALLPLEIGGLISAEPFADMLPKLKEVIDAAHRLGCRFREPFQQLSFLPLPVIPHLRLTDRGLFDVDKFEFVREY</sequence>
<dbReference type="OrthoDB" id="9775607at2"/>
<dbReference type="NCBIfam" id="TIGR01178">
    <property type="entry name" value="ade"/>
    <property type="match status" value="1"/>
</dbReference>
<dbReference type="Gene3D" id="2.30.40.10">
    <property type="entry name" value="Urease, subunit C, domain 1"/>
    <property type="match status" value="1"/>
</dbReference>
<feature type="domain" description="Adenine deaminase C-terminal" evidence="8">
    <location>
        <begin position="400"/>
        <end position="567"/>
    </location>
</feature>
<evidence type="ECO:0000256" key="2">
    <source>
        <dbReference type="ARBA" id="ARBA00012782"/>
    </source>
</evidence>
<reference evidence="9 10" key="1">
    <citation type="submission" date="2018-04" db="EMBL/GenBank/DDBJ databases">
        <title>Genomic Encyclopedia of Type Strains, Phase IV (KMG-IV): sequencing the most valuable type-strain genomes for metagenomic binning, comparative biology and taxonomic classification.</title>
        <authorList>
            <person name="Goeker M."/>
        </authorList>
    </citation>
    <scope>NUCLEOTIDE SEQUENCE [LARGE SCALE GENOMIC DNA]</scope>
    <source>
        <strain evidence="9 10">DSM 14823</strain>
    </source>
</reference>
<dbReference type="GeneID" id="78297291"/>
<evidence type="ECO:0000256" key="3">
    <source>
        <dbReference type="ARBA" id="ARBA00022801"/>
    </source>
</evidence>
<dbReference type="Proteomes" id="UP000245959">
    <property type="component" value="Unassembled WGS sequence"/>
</dbReference>
<dbReference type="RefSeq" id="WP_116886029.1">
    <property type="nucleotide sequence ID" value="NZ_CABMMC010000030.1"/>
</dbReference>
<dbReference type="AlphaFoldDB" id="A0A2U1AB70"/>
<dbReference type="GO" id="GO:0006146">
    <property type="term" value="P:adenine catabolic process"/>
    <property type="evidence" value="ECO:0007669"/>
    <property type="project" value="InterPro"/>
</dbReference>
<name>A0A2U1AB70_9BACT</name>
<dbReference type="EC" id="3.5.4.2" evidence="2 6"/>
<comment type="caution">
    <text evidence="9">The sequence shown here is derived from an EMBL/GenBank/DDBJ whole genome shotgun (WGS) entry which is preliminary data.</text>
</comment>
<keyword evidence="3 6" id="KW-0378">Hydrolase</keyword>
<dbReference type="HAMAP" id="MF_01518">
    <property type="entry name" value="Adenine_deamin"/>
    <property type="match status" value="1"/>
</dbReference>
<protein>
    <recommendedName>
        <fullName evidence="2 6">Adenine deaminase</fullName>
        <shortName evidence="6">Adenase</shortName>
        <shortName evidence="6">Adenine aminase</shortName>
        <ecNumber evidence="2 6">3.5.4.2</ecNumber>
    </recommendedName>
</protein>
<dbReference type="GO" id="GO:0000034">
    <property type="term" value="F:adenine deaminase activity"/>
    <property type="evidence" value="ECO:0007669"/>
    <property type="project" value="UniProtKB-UniRule"/>
</dbReference>
<dbReference type="Pfam" id="PF13382">
    <property type="entry name" value="Adenine_deam_C"/>
    <property type="match status" value="1"/>
</dbReference>